<comment type="caution">
    <text evidence="3">The sequence shown here is derived from an EMBL/GenBank/DDBJ whole genome shotgun (WGS) entry which is preliminary data.</text>
</comment>
<feature type="domain" description="Putative auto-transporter adhesin head GIN" evidence="2">
    <location>
        <begin position="41"/>
        <end position="259"/>
    </location>
</feature>
<keyword evidence="1" id="KW-0732">Signal</keyword>
<feature type="chain" id="PRO_5020863655" evidence="1">
    <location>
        <begin position="20"/>
        <end position="277"/>
    </location>
</feature>
<name>A0A4S3ZVZ4_9FLAO</name>
<reference evidence="3 4" key="1">
    <citation type="submission" date="2019-04" db="EMBL/GenBank/DDBJ databases">
        <title>Flavobacterium sp. nov. isolated from construction timber.</title>
        <authorList>
            <person name="Lin S.-Y."/>
            <person name="Chang C.-T."/>
            <person name="Young C.-C."/>
        </authorList>
    </citation>
    <scope>NUCLEOTIDE SEQUENCE [LARGE SCALE GENOMIC DNA]</scope>
    <source>
        <strain evidence="3 4">CC-CTC003</strain>
    </source>
</reference>
<evidence type="ECO:0000256" key="1">
    <source>
        <dbReference type="SAM" id="SignalP"/>
    </source>
</evidence>
<keyword evidence="4" id="KW-1185">Reference proteome</keyword>
<evidence type="ECO:0000313" key="4">
    <source>
        <dbReference type="Proteomes" id="UP000307507"/>
    </source>
</evidence>
<dbReference type="InterPro" id="IPR021255">
    <property type="entry name" value="DUF2807"/>
</dbReference>
<dbReference type="OrthoDB" id="1419485at2"/>
<dbReference type="AlphaFoldDB" id="A0A4S3ZVZ4"/>
<dbReference type="Pfam" id="PF10988">
    <property type="entry name" value="DUF2807"/>
    <property type="match status" value="1"/>
</dbReference>
<proteinExistence type="predicted"/>
<protein>
    <submittedName>
        <fullName evidence="3">DUF2807 domain-containing protein</fullName>
    </submittedName>
</protein>
<sequence>MKKTILLFALLLTATLTFAQKKEKLKGSKIVTVTQKDVEKFESLEFEDNLEVFLVKGDKQALEIEADDNLHESIKAEMYGSTLRVYTDKDISNAKKLSVRVTYTNDLKMISAKNETKLNALADLQLDNITVKNFDYSKSYLNVKSSSFTILLNDKSKAELNVKAEFAAFELSKNADLKVLVAAAESKIDLYQKSTATIEGDSGISKIRLDNNATLNAKKFSVTDMELITESYTTCTVNALKTISIFATGKSEIQLFGAPKVDMKNFADNATLYKKQQ</sequence>
<dbReference type="EMBL" id="SSNZ01000004">
    <property type="protein sequence ID" value="THF49937.1"/>
    <property type="molecule type" value="Genomic_DNA"/>
</dbReference>
<gene>
    <name evidence="3" type="ORF">E6C50_11330</name>
</gene>
<dbReference type="Gene3D" id="2.160.20.120">
    <property type="match status" value="1"/>
</dbReference>
<evidence type="ECO:0000259" key="2">
    <source>
        <dbReference type="Pfam" id="PF10988"/>
    </source>
</evidence>
<evidence type="ECO:0000313" key="3">
    <source>
        <dbReference type="EMBL" id="THF49937.1"/>
    </source>
</evidence>
<dbReference type="RefSeq" id="WP_136403343.1">
    <property type="nucleotide sequence ID" value="NZ_SSNZ01000004.1"/>
</dbReference>
<feature type="signal peptide" evidence="1">
    <location>
        <begin position="1"/>
        <end position="19"/>
    </location>
</feature>
<accession>A0A4S3ZVZ4</accession>
<organism evidence="3 4">
    <name type="scientific">Flavobacterium supellecticarium</name>
    <dbReference type="NCBI Taxonomy" id="2565924"/>
    <lineage>
        <taxon>Bacteria</taxon>
        <taxon>Pseudomonadati</taxon>
        <taxon>Bacteroidota</taxon>
        <taxon>Flavobacteriia</taxon>
        <taxon>Flavobacteriales</taxon>
        <taxon>Flavobacteriaceae</taxon>
        <taxon>Flavobacterium</taxon>
    </lineage>
</organism>
<dbReference type="Proteomes" id="UP000307507">
    <property type="component" value="Unassembled WGS sequence"/>
</dbReference>